<keyword evidence="2" id="KW-1133">Transmembrane helix</keyword>
<evidence type="ECO:0000313" key="3">
    <source>
        <dbReference type="Proteomes" id="UP000515204"/>
    </source>
</evidence>
<feature type="compositionally biased region" description="Polar residues" evidence="1">
    <location>
        <begin position="430"/>
        <end position="451"/>
    </location>
</feature>
<evidence type="ECO:0000256" key="1">
    <source>
        <dbReference type="SAM" id="MobiDB-lite"/>
    </source>
</evidence>
<feature type="region of interest" description="Disordered" evidence="1">
    <location>
        <begin position="1635"/>
        <end position="1667"/>
    </location>
</feature>
<keyword evidence="3" id="KW-1185">Reference proteome</keyword>
<name>A0A6P3X1C7_DINQU</name>
<evidence type="ECO:0000256" key="2">
    <source>
        <dbReference type="SAM" id="Phobius"/>
    </source>
</evidence>
<keyword evidence="2" id="KW-0812">Transmembrane</keyword>
<feature type="compositionally biased region" description="Polar residues" evidence="1">
    <location>
        <begin position="901"/>
        <end position="915"/>
    </location>
</feature>
<organism evidence="3 4">
    <name type="scientific">Dinoponera quadriceps</name>
    <name type="common">South American ant</name>
    <dbReference type="NCBI Taxonomy" id="609295"/>
    <lineage>
        <taxon>Eukaryota</taxon>
        <taxon>Metazoa</taxon>
        <taxon>Ecdysozoa</taxon>
        <taxon>Arthropoda</taxon>
        <taxon>Hexapoda</taxon>
        <taxon>Insecta</taxon>
        <taxon>Pterygota</taxon>
        <taxon>Neoptera</taxon>
        <taxon>Endopterygota</taxon>
        <taxon>Hymenoptera</taxon>
        <taxon>Apocrita</taxon>
        <taxon>Aculeata</taxon>
        <taxon>Formicoidea</taxon>
        <taxon>Formicidae</taxon>
        <taxon>Ponerinae</taxon>
        <taxon>Ponerini</taxon>
        <taxon>Dinoponera</taxon>
    </lineage>
</organism>
<dbReference type="OrthoDB" id="7699643at2759"/>
<reference evidence="4" key="1">
    <citation type="submission" date="2025-08" db="UniProtKB">
        <authorList>
            <consortium name="RefSeq"/>
        </authorList>
    </citation>
    <scope>IDENTIFICATION</scope>
</reference>
<feature type="transmembrane region" description="Helical" evidence="2">
    <location>
        <begin position="2143"/>
        <end position="2162"/>
    </location>
</feature>
<gene>
    <name evidence="4" type="primary">LOC106743119</name>
</gene>
<feature type="region of interest" description="Disordered" evidence="1">
    <location>
        <begin position="2084"/>
        <end position="2114"/>
    </location>
</feature>
<keyword evidence="2" id="KW-0472">Membrane</keyword>
<sequence length="2225" mass="249107">MRVAWLTIDRLRSGRDIRLSTATMRALNSRRPRSPSVHRLVPSRPTLCFLLVLCVLQDTRARSVPHDDDGGISATVEATSDSGFEVAAGGADEEARGRSLTEDAYVGQDGNAKDDGSVVIEDGRNLEERLVAEQSEKIRIEAAADEGSVAKKRRRNDVSLAVGKSMLQDGEGNPQKDEGIRRFDAQVDDSEELGQRRILDDGVAEDGILHLREDAVEHPRGLIDVKLSPAYVNRPVDEDEEKYGEISDDLRRRLDDAVNSAEKIEGETEGETGQVKNPAEANEAQIEMIDGVSEEVRNDLRSLELGDSDEGERNPEGRVVDEVATTGETGAQDQDLNREHRQLAETPGKSKYRSSTVYLSAEEGSSPGRDQESIVDGQIKRLISIRDDALESAGDGVKPVGDEEEAFLAGKSVGIDVTDGGEEDEEIRNQRSSDTSAPPENLEQPSLTTETGPDRLQRWRNQAAMLQEQIRNRTFLQYLREHAVEVLPDIPKFTEGQLLETLKNIWQSRVRPSSNETYSASLNASAFSHDQVEIIKCAEQLTEAKQRQTFVQNITECVRGLSVINCLRVFVWPVVLDNMPQSISQTLSNLPIEINLMDLFQRAKTARSENSVHRPRLLTPESVVFAILKNALDSNDEKHTHDQRPIYIDSRNETLRRLLTIGQLQILQMAEKLLPGEARREYSDRMFSCVRRFEYFSCVKYFAWPMVKQYHPDLPDFPDYQAWYPSIAYYPQYPIVPFPSFVETTGELPEVVDADATRMRKPKPEAVIVNILQNTLREHAKVPPPSVAHNADSYIALLPPEQLLSIHMAEQLLPTPYRPEFVQKTVKCIQEFSYMTCIRYSTWPTVKQFSPALPPLPDLTGWLPDWSIPQVFGSYLPELPSFADLTSFIPGLGGGTPEQPPQSGDSTGQAQSGRLPTTPLRQYEISPEAIGELESKIIEILTRVRNSLKIVPESSPLIISSNVIVLTTITEKQINILKLAESILPPPVRAPLVTQVFSCLQASNDFINCTRYVIWPTVALYVPNLPEFPSPPSNRQPSKQDCQQTPLKDKDNSHQINEEQWDNSQNAANPNVKIISRTKYPQSNTPVISVTGTRFVPIFTEHPESVILNILRSIQLTLPNAPSDPTASKVTSTQHVADLLNDQQEKILRATEDLLPEPARPSFFERMIECVRKESFLVCSREVLWPTLSEYFPRLPSFPNFGANSQATDSKPTLPPNLTDTSPFSETDVKVGQHGDATVTITDTRFYPIFTEHPENVILNILRAVQHATPGLLNSVIRPRSPEVMAYFTEQQGNIVQVAESLLPESVRPVFVDRMVTCVRESTFLECTRDIAWPTIAQFFPRLPNFPNFGGSQSMPRTKLGLSSILLRNAYSESQPSDEKAQDVPKSAMESVEDKIEAVLKELLSEEGASTRLGNSYLDADNPVIGDLLTAREMNIVKLTEKAIPDPLRRTYITNMLECVRSNNFMTCTQHISWPTLKQTSPALPSFDQLFGQFPGLAQFPDLAGQIPAFPGVGNYPFAELPSQITAIPGGIQGAIPGIPSGVPQFPGLPEFPSLGGIGFPSYVKHIPSGAPETKPQQQTNQPRLPPDAEQTNQISGVSVAADTPSVDEQGTVPGYLGQPSSILIDISKEKVHLSDIEHQRDPSPESVPSDQSKKRERRRRSTERLSNFYYETDGKTAERASETTDSTFPNITESEFLQLLINISRSKATSEEKHAKTKTEYFVDTLNSTIKNSLTADQYEILKVVEDLNEDHTTNRGLLTRVVQCIRSFSFIRCMGIFIWPVITSTVPSLLGLPSLPAIPGLGLLGRSTESEVQNFFGMSTSDFEKELLERKDSVENIFLNWYKRLMEDKFQANIGFLRIKGYGNGEVGISFNSFREGRATKIKDNKNLPSILTIISDIMEEVLDQRPDNEKIKKDKEKRERSLDDVQEADFQLLRESDEYADIKRSMNDDQIITMFLDKIKANASDFADGDVTQYLNMEDAYNAFGVLFGTRLNEKFASRLKTFTEEHLRRSLNRKDPEDHAKGSSGEELKVIPLKEKEISYDLEKESAESQEQRKREHRAKSEFKSFLSKYSDKYVRNIAAEESDDPDHDNKIKDTAESTPDKNPRSELRLQLPSLREDVMSRKITSTVIHFGRAMKMKIGNMMPGIGFVISFLIQTALAHARAAASMAGMISNMALASAMFGMLRQSLFGSDNPKVKYVYDNDKTGPGITWPYHGPYYHGK</sequence>
<feature type="region of interest" description="Disordered" evidence="1">
    <location>
        <begin position="303"/>
        <end position="375"/>
    </location>
</feature>
<feature type="compositionally biased region" description="Basic and acidic residues" evidence="1">
    <location>
        <begin position="1635"/>
        <end position="1644"/>
    </location>
</feature>
<feature type="compositionally biased region" description="Polar residues" evidence="1">
    <location>
        <begin position="1035"/>
        <end position="1046"/>
    </location>
</feature>
<feature type="compositionally biased region" description="Basic and acidic residues" evidence="1">
    <location>
        <begin position="2092"/>
        <end position="2112"/>
    </location>
</feature>
<dbReference type="KEGG" id="dqu:106743119"/>
<dbReference type="Proteomes" id="UP000515204">
    <property type="component" value="Unplaced"/>
</dbReference>
<dbReference type="RefSeq" id="XP_014472140.1">
    <property type="nucleotide sequence ID" value="XM_014616654.1"/>
</dbReference>
<evidence type="ECO:0000313" key="4">
    <source>
        <dbReference type="RefSeq" id="XP_014472140.1"/>
    </source>
</evidence>
<feature type="compositionally biased region" description="Basic and acidic residues" evidence="1">
    <location>
        <begin position="311"/>
        <end position="321"/>
    </location>
</feature>
<feature type="region of interest" description="Disordered" evidence="1">
    <location>
        <begin position="893"/>
        <end position="918"/>
    </location>
</feature>
<proteinExistence type="predicted"/>
<feature type="region of interest" description="Disordered" evidence="1">
    <location>
        <begin position="1563"/>
        <end position="1592"/>
    </location>
</feature>
<feature type="region of interest" description="Disordered" evidence="1">
    <location>
        <begin position="408"/>
        <end position="452"/>
    </location>
</feature>
<protein>
    <submittedName>
        <fullName evidence="4">Uncharacterized protein LOC106743119</fullName>
    </submittedName>
</protein>
<feature type="region of interest" description="Disordered" evidence="1">
    <location>
        <begin position="1029"/>
        <end position="1055"/>
    </location>
</feature>
<accession>A0A6P3X1C7</accession>
<dbReference type="GeneID" id="106743119"/>